<evidence type="ECO:0008006" key="3">
    <source>
        <dbReference type="Google" id="ProtNLM"/>
    </source>
</evidence>
<dbReference type="OrthoDB" id="3523497at2"/>
<organism evidence="1 2">
    <name type="scientific">Streptacidiphilus pinicola</name>
    <dbReference type="NCBI Taxonomy" id="2219663"/>
    <lineage>
        <taxon>Bacteria</taxon>
        <taxon>Bacillati</taxon>
        <taxon>Actinomycetota</taxon>
        <taxon>Actinomycetes</taxon>
        <taxon>Kitasatosporales</taxon>
        <taxon>Streptomycetaceae</taxon>
        <taxon>Streptacidiphilus</taxon>
    </lineage>
</organism>
<gene>
    <name evidence="1" type="ORF">DN069_20280</name>
</gene>
<protein>
    <recommendedName>
        <fullName evidence="3">DUF2199 domain-containing protein</fullName>
    </recommendedName>
</protein>
<evidence type="ECO:0000313" key="1">
    <source>
        <dbReference type="EMBL" id="RAG83782.1"/>
    </source>
</evidence>
<proteinExistence type="predicted"/>
<accession>A0A2X0IFF0</accession>
<dbReference type="AlphaFoldDB" id="A0A2X0IFF0"/>
<dbReference type="Proteomes" id="UP000248889">
    <property type="component" value="Unassembled WGS sequence"/>
</dbReference>
<evidence type="ECO:0000313" key="2">
    <source>
        <dbReference type="Proteomes" id="UP000248889"/>
    </source>
</evidence>
<dbReference type="EMBL" id="QKYN01000077">
    <property type="protein sequence ID" value="RAG83782.1"/>
    <property type="molecule type" value="Genomic_DNA"/>
</dbReference>
<name>A0A2X0IFF0_9ACTN</name>
<reference evidence="1 2" key="1">
    <citation type="submission" date="2018-06" db="EMBL/GenBank/DDBJ databases">
        <title>Streptacidiphilus pinicola sp. nov., isolated from pine grove soil.</title>
        <authorList>
            <person name="Roh S.G."/>
            <person name="Park S."/>
            <person name="Kim M.-K."/>
            <person name="Yun B.-R."/>
            <person name="Park J."/>
            <person name="Kim M.J."/>
            <person name="Kim Y.S."/>
            <person name="Kim S.B."/>
        </authorList>
    </citation>
    <scope>NUCLEOTIDE SEQUENCE [LARGE SCALE GENOMIC DNA]</scope>
    <source>
        <strain evidence="1 2">MMS16-CNU450</strain>
    </source>
</reference>
<dbReference type="Pfam" id="PF09965">
    <property type="entry name" value="DUF2199"/>
    <property type="match status" value="1"/>
</dbReference>
<keyword evidence="2" id="KW-1185">Reference proteome</keyword>
<sequence>MALRASVSAGPARLRAVISHPVPACSCCGAPTPDDKRIDVRFGLPDAVFGGDEQGRRHPADLQALLQADGHGSFVRCLLPVRLTDGIELVIGTWLRITDADLARAAEAWETPAYRDLVFEGTLANATRPWQDRLQDARVTATVLNEGEIPYVTAADSTAVSEILTEEWDRDYVLSRFGHALPVAVRTRVDGRWSMERTPGLQGRVVDGSHRFHGPGRTVFLDALTRREPDADLEAQLAALLQGAPSVPAEQQLTEREPGCLRHAFWTTTVREGKEQHTLYGFVVVPGAALVTGCVFDETVDLAWAKHVWRSIRVEDGEETTR</sequence>
<dbReference type="InterPro" id="IPR018697">
    <property type="entry name" value="DUF2199"/>
</dbReference>
<comment type="caution">
    <text evidence="1">The sequence shown here is derived from an EMBL/GenBank/DDBJ whole genome shotgun (WGS) entry which is preliminary data.</text>
</comment>